<keyword evidence="6 7" id="KW-0472">Membrane</keyword>
<evidence type="ECO:0000256" key="7">
    <source>
        <dbReference type="SAM" id="Phobius"/>
    </source>
</evidence>
<accession>A0A1Y5PI34</accession>
<dbReference type="NCBIfam" id="TIGR03923">
    <property type="entry name" value="T7SS_EccE"/>
    <property type="match status" value="1"/>
</dbReference>
<evidence type="ECO:0000256" key="3">
    <source>
        <dbReference type="ARBA" id="ARBA00022475"/>
    </source>
</evidence>
<sequence>MKSTFPIGLRLTWWRVILAFLVTVALLGAGTHLWHGPVALAVPITVAVLLDAALLITWRQETLAALAWGRVRRRDADTTVDSPVSSHRPRWTTDELAIRGDDFEALAVVAVDGPSHSPSVLDQHRVHSGVLLPVKVVARAVQQFDVRLAGIDIHSVGRRRAGEDHHHYAATYSGVIADYGAVGERSTWCVLRMRGGDNAGALAARDSVAATLAACARRLAVELGAHGCPSRLVDAAELAELDTAIAGPLARGAHAQWSGLVHPAGAATNYWVSPQDITTETLDRLWAPDTDATMTSIQLRPQAGGTVSVGMLVRYCTAGLLKEPPLRGLNPLSGQQEQALRATLLEPAVPELQLPHRALSTGEKLRAPIGATGILIGTTAKHHPMLVPLGNARPGRHASVTVAGELALLFQIARRAAATGYRVAVVSSRPEHWRAALAPGLRVVREVPDELPDNGRAMMVVYDHTGTTGNHPTAAVTVRAVNPGTASVADVHLEQDSNSTAVIRTAEFRYRLHIDVQSERNDIAAAARRVA</sequence>
<reference evidence="9" key="1">
    <citation type="submission" date="2016-03" db="EMBL/GenBank/DDBJ databases">
        <authorList>
            <person name="Ploux O."/>
        </authorList>
    </citation>
    <scope>NUCLEOTIDE SEQUENCE</scope>
    <source>
        <strain evidence="9">UC10</strain>
    </source>
</reference>
<dbReference type="Pfam" id="PF11203">
    <property type="entry name" value="EccE"/>
    <property type="match status" value="1"/>
</dbReference>
<name>A0A1Y5PI34_9MYCO</name>
<feature type="transmembrane region" description="Helical" evidence="7">
    <location>
        <begin position="12"/>
        <end position="34"/>
    </location>
</feature>
<evidence type="ECO:0000256" key="1">
    <source>
        <dbReference type="ARBA" id="ARBA00004236"/>
    </source>
</evidence>
<dbReference type="GO" id="GO:0005886">
    <property type="term" value="C:plasma membrane"/>
    <property type="evidence" value="ECO:0007669"/>
    <property type="project" value="UniProtKB-SubCell"/>
</dbReference>
<evidence type="ECO:0000256" key="5">
    <source>
        <dbReference type="ARBA" id="ARBA00022989"/>
    </source>
</evidence>
<dbReference type="InterPro" id="IPR021368">
    <property type="entry name" value="T7SS_EccE"/>
</dbReference>
<protein>
    <recommendedName>
        <fullName evidence="8">Type VII secretion system protein EccE domain-containing protein</fullName>
    </recommendedName>
</protein>
<evidence type="ECO:0000256" key="4">
    <source>
        <dbReference type="ARBA" id="ARBA00022692"/>
    </source>
</evidence>
<evidence type="ECO:0000259" key="8">
    <source>
        <dbReference type="Pfam" id="PF11203"/>
    </source>
</evidence>
<comment type="subcellular location">
    <subcellularLocation>
        <location evidence="1">Cell membrane</location>
    </subcellularLocation>
</comment>
<gene>
    <name evidence="9" type="ORF">MHPYR_550022</name>
</gene>
<keyword evidence="4 7" id="KW-0812">Transmembrane</keyword>
<dbReference type="EMBL" id="FLQS01000051">
    <property type="protein sequence ID" value="SBS78333.1"/>
    <property type="molecule type" value="Genomic_DNA"/>
</dbReference>
<evidence type="ECO:0000256" key="6">
    <source>
        <dbReference type="ARBA" id="ARBA00023136"/>
    </source>
</evidence>
<evidence type="ECO:0000313" key="9">
    <source>
        <dbReference type="EMBL" id="SBS78333.1"/>
    </source>
</evidence>
<organism evidence="9">
    <name type="scientific">uncultured Mycobacterium sp</name>
    <dbReference type="NCBI Taxonomy" id="171292"/>
    <lineage>
        <taxon>Bacteria</taxon>
        <taxon>Bacillati</taxon>
        <taxon>Actinomycetota</taxon>
        <taxon>Actinomycetes</taxon>
        <taxon>Mycobacteriales</taxon>
        <taxon>Mycobacteriaceae</taxon>
        <taxon>Mycobacterium</taxon>
        <taxon>environmental samples</taxon>
    </lineage>
</organism>
<keyword evidence="3" id="KW-1003">Cell membrane</keyword>
<dbReference type="InterPro" id="IPR050051">
    <property type="entry name" value="EccE_dom"/>
</dbReference>
<feature type="domain" description="Type VII secretion system protein EccE" evidence="8">
    <location>
        <begin position="181"/>
        <end position="272"/>
    </location>
</feature>
<dbReference type="AlphaFoldDB" id="A0A1Y5PI34"/>
<evidence type="ECO:0000256" key="2">
    <source>
        <dbReference type="ARBA" id="ARBA00007759"/>
    </source>
</evidence>
<proteinExistence type="inferred from homology"/>
<keyword evidence="5 7" id="KW-1133">Transmembrane helix</keyword>
<comment type="similarity">
    <text evidence="2">Belongs to the EccE family.</text>
</comment>